<gene>
    <name evidence="1" type="ORF">J2S00_001013</name>
</gene>
<accession>A0ABU0CP85</accession>
<keyword evidence="2" id="KW-1185">Reference proteome</keyword>
<dbReference type="RefSeq" id="WP_307336252.1">
    <property type="nucleotide sequence ID" value="NZ_JAUSUQ010000003.1"/>
</dbReference>
<organism evidence="1 2">
    <name type="scientific">Caldalkalibacillus uzonensis</name>
    <dbReference type="NCBI Taxonomy" id="353224"/>
    <lineage>
        <taxon>Bacteria</taxon>
        <taxon>Bacillati</taxon>
        <taxon>Bacillota</taxon>
        <taxon>Bacilli</taxon>
        <taxon>Bacillales</taxon>
        <taxon>Bacillaceae</taxon>
        <taxon>Caldalkalibacillus</taxon>
    </lineage>
</organism>
<comment type="caution">
    <text evidence="1">The sequence shown here is derived from an EMBL/GenBank/DDBJ whole genome shotgun (WGS) entry which is preliminary data.</text>
</comment>
<sequence length="76" mass="8937">MAESKQFFEEKEKIDALLNQGYSIVNIEENLSGAFVDFELQRTPRGNEERRKRLHILTADARKYFSTIVFQQQKAN</sequence>
<proteinExistence type="predicted"/>
<dbReference type="Proteomes" id="UP001232445">
    <property type="component" value="Unassembled WGS sequence"/>
</dbReference>
<name>A0ABU0CP85_9BACI</name>
<evidence type="ECO:0000313" key="1">
    <source>
        <dbReference type="EMBL" id="MDQ0338229.1"/>
    </source>
</evidence>
<dbReference type="EMBL" id="JAUSUQ010000003">
    <property type="protein sequence ID" value="MDQ0338229.1"/>
    <property type="molecule type" value="Genomic_DNA"/>
</dbReference>
<evidence type="ECO:0000313" key="2">
    <source>
        <dbReference type="Proteomes" id="UP001232445"/>
    </source>
</evidence>
<reference evidence="1 2" key="1">
    <citation type="submission" date="2023-07" db="EMBL/GenBank/DDBJ databases">
        <title>Genomic Encyclopedia of Type Strains, Phase IV (KMG-IV): sequencing the most valuable type-strain genomes for metagenomic binning, comparative biology and taxonomic classification.</title>
        <authorList>
            <person name="Goeker M."/>
        </authorList>
    </citation>
    <scope>NUCLEOTIDE SEQUENCE [LARGE SCALE GENOMIC DNA]</scope>
    <source>
        <strain evidence="1 2">DSM 17740</strain>
    </source>
</reference>
<protein>
    <submittedName>
        <fullName evidence="1">Uncharacterized protein</fullName>
    </submittedName>
</protein>